<gene>
    <name evidence="1" type="ORF">TWF694_003883</name>
</gene>
<dbReference type="Gene3D" id="3.40.50.1580">
    <property type="entry name" value="Nucleoside phosphorylase domain"/>
    <property type="match status" value="1"/>
</dbReference>
<accession>A0AAV9X0W0</accession>
<reference evidence="1 2" key="1">
    <citation type="submission" date="2019-10" db="EMBL/GenBank/DDBJ databases">
        <authorList>
            <person name="Palmer J.M."/>
        </authorList>
    </citation>
    <scope>NUCLEOTIDE SEQUENCE [LARGE SCALE GENOMIC DNA]</scope>
    <source>
        <strain evidence="1 2">TWF694</strain>
    </source>
</reference>
<sequence>MPPDQGPPSDSSSDLKTHGDYTVGWICALSKELTAATAMLEPNIRLFRSRTMTPTHTSWDPLVDTTSS</sequence>
<dbReference type="GO" id="GO:0003824">
    <property type="term" value="F:catalytic activity"/>
    <property type="evidence" value="ECO:0007669"/>
    <property type="project" value="InterPro"/>
</dbReference>
<dbReference type="Proteomes" id="UP001365542">
    <property type="component" value="Unassembled WGS sequence"/>
</dbReference>
<proteinExistence type="predicted"/>
<dbReference type="GO" id="GO:0009116">
    <property type="term" value="P:nucleoside metabolic process"/>
    <property type="evidence" value="ECO:0007669"/>
    <property type="project" value="InterPro"/>
</dbReference>
<keyword evidence="2" id="KW-1185">Reference proteome</keyword>
<evidence type="ECO:0000313" key="2">
    <source>
        <dbReference type="Proteomes" id="UP001365542"/>
    </source>
</evidence>
<comment type="caution">
    <text evidence="1">The sequence shown here is derived from an EMBL/GenBank/DDBJ whole genome shotgun (WGS) entry which is preliminary data.</text>
</comment>
<dbReference type="AlphaFoldDB" id="A0AAV9X0W0"/>
<dbReference type="InterPro" id="IPR035994">
    <property type="entry name" value="Nucleoside_phosphorylase_sf"/>
</dbReference>
<organism evidence="1 2">
    <name type="scientific">Orbilia ellipsospora</name>
    <dbReference type="NCBI Taxonomy" id="2528407"/>
    <lineage>
        <taxon>Eukaryota</taxon>
        <taxon>Fungi</taxon>
        <taxon>Dikarya</taxon>
        <taxon>Ascomycota</taxon>
        <taxon>Pezizomycotina</taxon>
        <taxon>Orbiliomycetes</taxon>
        <taxon>Orbiliales</taxon>
        <taxon>Orbiliaceae</taxon>
        <taxon>Orbilia</taxon>
    </lineage>
</organism>
<evidence type="ECO:0000313" key="1">
    <source>
        <dbReference type="EMBL" id="KAK6530542.1"/>
    </source>
</evidence>
<protein>
    <submittedName>
        <fullName evidence="1">Uncharacterized protein</fullName>
    </submittedName>
</protein>
<dbReference type="EMBL" id="JAVHJO010000013">
    <property type="protein sequence ID" value="KAK6530542.1"/>
    <property type="molecule type" value="Genomic_DNA"/>
</dbReference>
<name>A0AAV9X0W0_9PEZI</name>